<evidence type="ECO:0000256" key="1">
    <source>
        <dbReference type="SAM" id="Phobius"/>
    </source>
</evidence>
<comment type="caution">
    <text evidence="2">The sequence shown here is derived from an EMBL/GenBank/DDBJ whole genome shotgun (WGS) entry which is preliminary data.</text>
</comment>
<evidence type="ECO:0000313" key="2">
    <source>
        <dbReference type="EMBL" id="KQL44278.1"/>
    </source>
</evidence>
<keyword evidence="1" id="KW-0812">Transmembrane</keyword>
<dbReference type="Proteomes" id="UP000051063">
    <property type="component" value="Unassembled WGS sequence"/>
</dbReference>
<evidence type="ECO:0000313" key="3">
    <source>
        <dbReference type="Proteomes" id="UP000051063"/>
    </source>
</evidence>
<evidence type="ECO:0008006" key="4">
    <source>
        <dbReference type="Google" id="ProtNLM"/>
    </source>
</evidence>
<sequence>MNPFRKCDPRRTAVQKKIILFIVALLFAIGSYFFEQRTTQTQTSNTEADYVLEFPSSKYPETAEHIRSAISKGQSAVCTIDRKGADENREQSLKGVPTKPRYDRDEWPMAMCKEGGKGADIAYISPSDNRGAGSWVANQVDDYPDGTRVKIVIK</sequence>
<reference evidence="2 3" key="1">
    <citation type="submission" date="2015-09" db="EMBL/GenBank/DDBJ databases">
        <title>Genome sequencing project for genomic taxonomy and phylogenomics of Bacillus-like bacteria.</title>
        <authorList>
            <person name="Liu B."/>
            <person name="Wang J."/>
            <person name="Zhu Y."/>
            <person name="Liu G."/>
            <person name="Chen Q."/>
            <person name="Chen Z."/>
            <person name="Lan J."/>
            <person name="Che J."/>
            <person name="Ge C."/>
            <person name="Shi H."/>
            <person name="Pan Z."/>
            <person name="Liu X."/>
        </authorList>
    </citation>
    <scope>NUCLEOTIDE SEQUENCE [LARGE SCALE GENOMIC DNA]</scope>
    <source>
        <strain evidence="2 3">DSM 8552</strain>
    </source>
</reference>
<name>A0ABR5N1U1_BRECH</name>
<keyword evidence="3" id="KW-1185">Reference proteome</keyword>
<organism evidence="2 3">
    <name type="scientific">Brevibacillus choshinensis</name>
    <dbReference type="NCBI Taxonomy" id="54911"/>
    <lineage>
        <taxon>Bacteria</taxon>
        <taxon>Bacillati</taxon>
        <taxon>Bacillota</taxon>
        <taxon>Bacilli</taxon>
        <taxon>Bacillales</taxon>
        <taxon>Paenibacillaceae</taxon>
        <taxon>Brevibacillus</taxon>
    </lineage>
</organism>
<dbReference type="EMBL" id="LJJB01000013">
    <property type="protein sequence ID" value="KQL44278.1"/>
    <property type="molecule type" value="Genomic_DNA"/>
</dbReference>
<proteinExistence type="predicted"/>
<accession>A0ABR5N1U1</accession>
<gene>
    <name evidence="2" type="ORF">AN963_22965</name>
</gene>
<protein>
    <recommendedName>
        <fullName evidence="4">DNA-entry nuclease</fullName>
    </recommendedName>
</protein>
<keyword evidence="1" id="KW-0472">Membrane</keyword>
<feature type="transmembrane region" description="Helical" evidence="1">
    <location>
        <begin position="18"/>
        <end position="34"/>
    </location>
</feature>
<keyword evidence="1" id="KW-1133">Transmembrane helix</keyword>